<dbReference type="InterPro" id="IPR001628">
    <property type="entry name" value="Znf_hrmn_rcpt"/>
</dbReference>
<evidence type="ECO:0000259" key="11">
    <source>
        <dbReference type="PROSITE" id="PS51030"/>
    </source>
</evidence>
<keyword evidence="8" id="KW-0804">Transcription</keyword>
<dbReference type="PANTHER" id="PTHR46397">
    <property type="entry name" value="NUCLEAR HORMONE RECEPTOR FAMILY-RELATED"/>
    <property type="match status" value="1"/>
</dbReference>
<name>A0A0N4Z714_PARTI</name>
<dbReference type="GO" id="GO:0008270">
    <property type="term" value="F:zinc ion binding"/>
    <property type="evidence" value="ECO:0007669"/>
    <property type="project" value="UniProtKB-KW"/>
</dbReference>
<protein>
    <submittedName>
        <fullName evidence="13">Nuclear receptor domain-containing protein</fullName>
    </submittedName>
</protein>
<organism evidence="12 13">
    <name type="scientific">Parastrongyloides trichosuri</name>
    <name type="common">Possum-specific nematode worm</name>
    <dbReference type="NCBI Taxonomy" id="131310"/>
    <lineage>
        <taxon>Eukaryota</taxon>
        <taxon>Metazoa</taxon>
        <taxon>Ecdysozoa</taxon>
        <taxon>Nematoda</taxon>
        <taxon>Chromadorea</taxon>
        <taxon>Rhabditida</taxon>
        <taxon>Tylenchina</taxon>
        <taxon>Panagrolaimomorpha</taxon>
        <taxon>Strongyloidoidea</taxon>
        <taxon>Strongyloididae</taxon>
        <taxon>Parastrongyloides</taxon>
    </lineage>
</organism>
<feature type="domain" description="Nuclear receptor" evidence="11">
    <location>
        <begin position="19"/>
        <end position="95"/>
    </location>
</feature>
<evidence type="ECO:0000256" key="8">
    <source>
        <dbReference type="ARBA" id="ARBA00023163"/>
    </source>
</evidence>
<evidence type="ECO:0000256" key="6">
    <source>
        <dbReference type="ARBA" id="ARBA00023015"/>
    </source>
</evidence>
<keyword evidence="10" id="KW-0539">Nucleus</keyword>
<sequence length="430" mass="50310">MMNELFLQDLQSESFSSSKPICLICSNPNNASHHFGSTTCLACAAFMRRTVVLKIKYKCKKDNNCMVHFTMRMICRSCRYQRCIQSGMKENLVQKPRTNKLLINKNCKNVEYENMTLNNKMLYDETSLLTESTDDTNSLTSTSSKSENKDSSLLMMIKNLYNKRCNLLSFYVEELRKAQKRRRFIYGANTTPDIFNDNYDKETFFGVEELTKFNMKEQGKNVRFDHMLAFDYVTEHKNIFIGFSNRDCNVFFKYAFLGYCNMDNVFTTIWSGAYKSGMIAFTNKNSLSIYDKSVGWEDEETVTMELKEKFLRDVNYNFFTNIILPLADMNIDIEEFVALKTLTINSMCLCECGNEGKEIFNHISNEVIKCLGEHYRSKNISISRIGEIILFISNFYTIFRMFAENFTKIELFKLFDIGDEIRDTLNFKNY</sequence>
<dbReference type="SUPFAM" id="SSF57716">
    <property type="entry name" value="Glucocorticoid receptor-like (DNA-binding domain)"/>
    <property type="match status" value="1"/>
</dbReference>
<dbReference type="InterPro" id="IPR013088">
    <property type="entry name" value="Znf_NHR/GATA"/>
</dbReference>
<dbReference type="Proteomes" id="UP000038045">
    <property type="component" value="Unplaced"/>
</dbReference>
<keyword evidence="7" id="KW-0238">DNA-binding</keyword>
<evidence type="ECO:0000313" key="13">
    <source>
        <dbReference type="WBParaSite" id="PTRK_0000296800.1"/>
    </source>
</evidence>
<dbReference type="PROSITE" id="PS51030">
    <property type="entry name" value="NUCLEAR_REC_DBD_2"/>
    <property type="match status" value="1"/>
</dbReference>
<accession>A0A0N4Z714</accession>
<dbReference type="PANTHER" id="PTHR46397:SF5">
    <property type="entry name" value="NUCLEAR HORMONE RECEPTOR FAMILY MEMBER NHR-20"/>
    <property type="match status" value="1"/>
</dbReference>
<dbReference type="SMART" id="SM00399">
    <property type="entry name" value="ZnF_C4"/>
    <property type="match status" value="1"/>
</dbReference>
<dbReference type="Gene3D" id="3.30.50.10">
    <property type="entry name" value="Erythroid Transcription Factor GATA-1, subunit A"/>
    <property type="match status" value="1"/>
</dbReference>
<keyword evidence="6" id="KW-0805">Transcription regulation</keyword>
<dbReference type="Pfam" id="PF00104">
    <property type="entry name" value="Hormone_recep"/>
    <property type="match status" value="1"/>
</dbReference>
<keyword evidence="12" id="KW-1185">Reference proteome</keyword>
<evidence type="ECO:0000256" key="2">
    <source>
        <dbReference type="ARBA" id="ARBA00005993"/>
    </source>
</evidence>
<evidence type="ECO:0000256" key="1">
    <source>
        <dbReference type="ARBA" id="ARBA00004123"/>
    </source>
</evidence>
<dbReference type="SUPFAM" id="SSF48508">
    <property type="entry name" value="Nuclear receptor ligand-binding domain"/>
    <property type="match status" value="1"/>
</dbReference>
<evidence type="ECO:0000313" key="12">
    <source>
        <dbReference type="Proteomes" id="UP000038045"/>
    </source>
</evidence>
<keyword evidence="3" id="KW-0479">Metal-binding</keyword>
<dbReference type="PRINTS" id="PR00047">
    <property type="entry name" value="STROIDFINGER"/>
</dbReference>
<dbReference type="AlphaFoldDB" id="A0A0N4Z714"/>
<keyword evidence="4" id="KW-0863">Zinc-finger</keyword>
<dbReference type="WBParaSite" id="PTRK_0000296800.1">
    <property type="protein sequence ID" value="PTRK_0000296800.1"/>
    <property type="gene ID" value="PTRK_0000296800"/>
</dbReference>
<dbReference type="STRING" id="131310.A0A0N4Z714"/>
<dbReference type="GO" id="GO:0003700">
    <property type="term" value="F:DNA-binding transcription factor activity"/>
    <property type="evidence" value="ECO:0007669"/>
    <property type="project" value="InterPro"/>
</dbReference>
<dbReference type="GO" id="GO:0000978">
    <property type="term" value="F:RNA polymerase II cis-regulatory region sequence-specific DNA binding"/>
    <property type="evidence" value="ECO:0007669"/>
    <property type="project" value="InterPro"/>
</dbReference>
<keyword evidence="9" id="KW-0675">Receptor</keyword>
<keyword evidence="5" id="KW-0862">Zinc</keyword>
<dbReference type="Gene3D" id="1.10.565.10">
    <property type="entry name" value="Retinoid X Receptor"/>
    <property type="match status" value="1"/>
</dbReference>
<reference evidence="13" key="1">
    <citation type="submission" date="2017-02" db="UniProtKB">
        <authorList>
            <consortium name="WormBaseParasite"/>
        </authorList>
    </citation>
    <scope>IDENTIFICATION</scope>
</reference>
<dbReference type="Pfam" id="PF00105">
    <property type="entry name" value="zf-C4"/>
    <property type="match status" value="1"/>
</dbReference>
<evidence type="ECO:0000256" key="10">
    <source>
        <dbReference type="ARBA" id="ARBA00023242"/>
    </source>
</evidence>
<evidence type="ECO:0000256" key="9">
    <source>
        <dbReference type="ARBA" id="ARBA00023170"/>
    </source>
</evidence>
<comment type="subcellular location">
    <subcellularLocation>
        <location evidence="1">Nucleus</location>
    </subcellularLocation>
</comment>
<dbReference type="InterPro" id="IPR049636">
    <property type="entry name" value="HNF4-like_DBD"/>
</dbReference>
<dbReference type="InterPro" id="IPR035500">
    <property type="entry name" value="NHR-like_dom_sf"/>
</dbReference>
<evidence type="ECO:0000256" key="4">
    <source>
        <dbReference type="ARBA" id="ARBA00022771"/>
    </source>
</evidence>
<dbReference type="CDD" id="cd06960">
    <property type="entry name" value="NR_DBD_HNF4A"/>
    <property type="match status" value="1"/>
</dbReference>
<dbReference type="SMART" id="SM00430">
    <property type="entry name" value="HOLI"/>
    <property type="match status" value="1"/>
</dbReference>
<proteinExistence type="inferred from homology"/>
<evidence type="ECO:0000256" key="3">
    <source>
        <dbReference type="ARBA" id="ARBA00022723"/>
    </source>
</evidence>
<dbReference type="InterPro" id="IPR000536">
    <property type="entry name" value="Nucl_hrmn_rcpt_lig-bd"/>
</dbReference>
<evidence type="ECO:0000256" key="5">
    <source>
        <dbReference type="ARBA" id="ARBA00022833"/>
    </source>
</evidence>
<comment type="similarity">
    <text evidence="2">Belongs to the nuclear hormone receptor family.</text>
</comment>
<evidence type="ECO:0000256" key="7">
    <source>
        <dbReference type="ARBA" id="ARBA00023125"/>
    </source>
</evidence>
<dbReference type="GO" id="GO:0005634">
    <property type="term" value="C:nucleus"/>
    <property type="evidence" value="ECO:0007669"/>
    <property type="project" value="UniProtKB-SubCell"/>
</dbReference>